<dbReference type="OrthoDB" id="414243at2759"/>
<feature type="transmembrane region" description="Helical" evidence="3">
    <location>
        <begin position="1032"/>
        <end position="1060"/>
    </location>
</feature>
<dbReference type="Pfam" id="PF25390">
    <property type="entry name" value="WD40_RLD"/>
    <property type="match status" value="1"/>
</dbReference>
<dbReference type="Proteomes" id="UP000002729">
    <property type="component" value="Unassembled WGS sequence"/>
</dbReference>
<dbReference type="PRINTS" id="PR00633">
    <property type="entry name" value="RCCNDNSATION"/>
</dbReference>
<feature type="repeat" description="RCC1" evidence="2">
    <location>
        <begin position="95"/>
        <end position="147"/>
    </location>
</feature>
<dbReference type="Gene3D" id="3.40.30.10">
    <property type="entry name" value="Glutaredoxin"/>
    <property type="match status" value="1"/>
</dbReference>
<dbReference type="InterPro" id="IPR036282">
    <property type="entry name" value="Glutathione-S-Trfase_C_sf"/>
</dbReference>
<keyword evidence="3" id="KW-0472">Membrane</keyword>
<dbReference type="Pfam" id="PF00415">
    <property type="entry name" value="RCC1"/>
    <property type="match status" value="1"/>
</dbReference>
<sequence>MVGERGDAIALPYAHMAENTHANNTVTSTLDSLPRELQEVALDYADVYDLGGAAVACRDLREVVEDVLPHRARESRARRGVAAGTSHTVVVAHDGTLRACGTDPTRRGFLGQGPVFRVHRPARVPAGGLRFISVATHSFHTLALTASGEVYSFGHGGCGQLGHGDQESSATPRRVDALAGAFVVAVSCGQQHSLALTDRGAPYAFGSGFGGKTGLGDQRSRSLPRRVAGIPEPVAVLTAGAHHSLAATTSGAVYAFGSNVHLQLGLPERGDAYAPRRVDALDGRVVQLSGGEHHSLAVDAAGACYSWGAGEGRERTSVMVGGFLGHRSLDDAARPRRVEGLAGVRAVDCAAGALHSLVLSAAGDVYSFGHGGGGRLGHGDSAMRWVPERVAALAGVAAIAAGDAHSACALRDGAVFTWGCGRALGLPADAMTLVDLPVSWASAGNHEWAPGDEDRRWVADAPTPLRLEPLSALWLPLAVASNCSLADGPSLRLASRIAAATAGCDVVAYTTLVYPAGVRFPHPSTRLGPGAANGTAGVCYVLVAGAASAASLREHCDVAPWRVVALDADAAGRGDRRASRRVKLLPLEFFANARYLLFVDWKLVLKQHPLDLVRSALGGGFGFAAFRHPCTAAYTRPRVSPCSARRPGEAWWRTEARLVEAKTADVAALRAQVARYETAGGLGYYADGAVLLWDAHHPVAATLSCAWWAEYDRDDSSDRDQLAFARAVTAVLPPPASEGALFAASTKAEGVFLISEGGGATCGDLCHQYERGSRTVASAGARVAPPGAPRAAAVIIDEGTAMEPARVRGYTALALMLVTWVVQSEIVQSIEEKANRPFLITFLNHASMALLVPFLPSGAFAALVATAGASKRRVAAVAAALSIVYTAGDYLWYVALPYTSVAEATVLFQAQSVFAVFLAAVLLRERPTVARVLGIAVSLGGVSLVACDGSSAAGGRRFLGDMLVVGGAASYAAYEVCFARWLGDAAGPVVNAATALVGVASLATTWPLFFVLDAAGLEPYAAPVPRDLWPWIALNAALALVFNASIMVAVVALSPVTASCATMLTIPLSALCDRALKGSRLAPAAWGGAALVVAGFLATELPSARREKGDDDAAQPHYDAIAPEVLMSMFGMSKPVGPLKLYYFPIAGRGELIKLIAACGKLELVEGGAELTAEQKLAFGSPGSVPVLEHGDFKLAQSNAIECYVAGLVPKFAALSAQQKATDQMFALIKEDMVAACAKEAFGGKDPAVITAALDKWLAVLESKIPASGFVLGLAYPTVADLAVYNICTGYMPFGGCYKLASYDVAAKFPKVAALAALVKAHECLKDYTSSTEAVAAFGL</sequence>
<feature type="transmembrane region" description="Helical" evidence="3">
    <location>
        <begin position="958"/>
        <end position="977"/>
    </location>
</feature>
<dbReference type="GO" id="GO:0016020">
    <property type="term" value="C:membrane"/>
    <property type="evidence" value="ECO:0007669"/>
    <property type="project" value="InterPro"/>
</dbReference>
<name>F0YGB0_AURAN</name>
<keyword evidence="7" id="KW-1185">Reference proteome</keyword>
<evidence type="ECO:0000256" key="2">
    <source>
        <dbReference type="PROSITE-ProRule" id="PRU00235"/>
    </source>
</evidence>
<feature type="transmembrane region" description="Helical" evidence="3">
    <location>
        <begin position="929"/>
        <end position="946"/>
    </location>
</feature>
<dbReference type="InterPro" id="IPR058923">
    <property type="entry name" value="RCC1-like_dom"/>
</dbReference>
<dbReference type="InterPro" id="IPR000408">
    <property type="entry name" value="Reg_chr_condens"/>
</dbReference>
<evidence type="ECO:0000313" key="7">
    <source>
        <dbReference type="Proteomes" id="UP000002729"/>
    </source>
</evidence>
<feature type="domain" description="GST N-terminal" evidence="4">
    <location>
        <begin position="1137"/>
        <end position="1213"/>
    </location>
</feature>
<proteinExistence type="predicted"/>
<feature type="transmembrane region" description="Helical" evidence="3">
    <location>
        <begin position="989"/>
        <end position="1012"/>
    </location>
</feature>
<keyword evidence="3" id="KW-0812">Transmembrane</keyword>
<dbReference type="PROSITE" id="PS50405">
    <property type="entry name" value="GST_CTER"/>
    <property type="match status" value="1"/>
</dbReference>
<dbReference type="InterPro" id="IPR051709">
    <property type="entry name" value="Ub-ligase/GTPase-reg"/>
</dbReference>
<dbReference type="InterPro" id="IPR004046">
    <property type="entry name" value="GST_C"/>
</dbReference>
<dbReference type="InterPro" id="IPR037185">
    <property type="entry name" value="EmrE-like"/>
</dbReference>
<evidence type="ECO:0000256" key="1">
    <source>
        <dbReference type="ARBA" id="ARBA00022737"/>
    </source>
</evidence>
<dbReference type="RefSeq" id="XP_009039452.1">
    <property type="nucleotide sequence ID" value="XM_009041204.1"/>
</dbReference>
<dbReference type="InterPro" id="IPR000620">
    <property type="entry name" value="EamA_dom"/>
</dbReference>
<dbReference type="eggNOG" id="KOG2765">
    <property type="taxonomic scope" value="Eukaryota"/>
</dbReference>
<feature type="repeat" description="RCC1" evidence="2">
    <location>
        <begin position="302"/>
        <end position="362"/>
    </location>
</feature>
<dbReference type="SUPFAM" id="SSF50985">
    <property type="entry name" value="RCC1/BLIP-II"/>
    <property type="match status" value="2"/>
</dbReference>
<feature type="transmembrane region" description="Helical" evidence="3">
    <location>
        <begin position="874"/>
        <end position="895"/>
    </location>
</feature>
<dbReference type="PANTHER" id="PTHR45622">
    <property type="entry name" value="UBIQUITIN-PROTEIN LIGASE E3A-RELATED"/>
    <property type="match status" value="1"/>
</dbReference>
<dbReference type="SUPFAM" id="SSF52833">
    <property type="entry name" value="Thioredoxin-like"/>
    <property type="match status" value="1"/>
</dbReference>
<dbReference type="PANTHER" id="PTHR45622:SF70">
    <property type="entry name" value="SECRETION-REGULATING GUANINE NUCLEOTIDE EXCHANGE FACTOR"/>
    <property type="match status" value="1"/>
</dbReference>
<reference evidence="6 7" key="1">
    <citation type="journal article" date="2011" name="Proc. Natl. Acad. Sci. U.S.A.">
        <title>Niche of harmful alga Aureococcus anophagefferens revealed through ecogenomics.</title>
        <authorList>
            <person name="Gobler C.J."/>
            <person name="Berry D.L."/>
            <person name="Dyhrman S.T."/>
            <person name="Wilhelm S.W."/>
            <person name="Salamov A."/>
            <person name="Lobanov A.V."/>
            <person name="Zhang Y."/>
            <person name="Collier J.L."/>
            <person name="Wurch L.L."/>
            <person name="Kustka A.B."/>
            <person name="Dill B.D."/>
            <person name="Shah M."/>
            <person name="VerBerkmoes N.C."/>
            <person name="Kuo A."/>
            <person name="Terry A."/>
            <person name="Pangilinan J."/>
            <person name="Lindquist E.A."/>
            <person name="Lucas S."/>
            <person name="Paulsen I.T."/>
            <person name="Hattenrath-Lehmann T.K."/>
            <person name="Talmage S.C."/>
            <person name="Walker E.A."/>
            <person name="Koch F."/>
            <person name="Burson A.M."/>
            <person name="Marcoval M.A."/>
            <person name="Tang Y.Z."/>
            <person name="Lecleir G.R."/>
            <person name="Coyne K.J."/>
            <person name="Berg G.M."/>
            <person name="Bertrand E.M."/>
            <person name="Saito M.A."/>
            <person name="Gladyshev V.N."/>
            <person name="Grigoriev I.V."/>
        </authorList>
    </citation>
    <scope>NUCLEOTIDE SEQUENCE [LARGE SCALE GENOMIC DNA]</scope>
    <source>
        <strain evidence="7">CCMP 1984</strain>
    </source>
</reference>
<feature type="repeat" description="RCC1" evidence="2">
    <location>
        <begin position="148"/>
        <end position="199"/>
    </location>
</feature>
<dbReference type="PROSITE" id="PS50404">
    <property type="entry name" value="GST_NTER"/>
    <property type="match status" value="1"/>
</dbReference>
<keyword evidence="1" id="KW-0677">Repeat</keyword>
<dbReference type="EMBL" id="GL833138">
    <property type="protein sequence ID" value="EGB05910.1"/>
    <property type="molecule type" value="Genomic_DNA"/>
</dbReference>
<feature type="repeat" description="RCC1" evidence="2">
    <location>
        <begin position="200"/>
        <end position="250"/>
    </location>
</feature>
<feature type="repeat" description="RCC1" evidence="2">
    <location>
        <begin position="363"/>
        <end position="412"/>
    </location>
</feature>
<feature type="transmembrane region" description="Helical" evidence="3">
    <location>
        <begin position="846"/>
        <end position="867"/>
    </location>
</feature>
<evidence type="ECO:0008006" key="8">
    <source>
        <dbReference type="Google" id="ProtNLM"/>
    </source>
</evidence>
<dbReference type="SUPFAM" id="SSF103481">
    <property type="entry name" value="Multidrug resistance efflux transporter EmrE"/>
    <property type="match status" value="1"/>
</dbReference>
<dbReference type="GO" id="GO:0005737">
    <property type="term" value="C:cytoplasm"/>
    <property type="evidence" value="ECO:0007669"/>
    <property type="project" value="TreeGrafter"/>
</dbReference>
<dbReference type="PROSITE" id="PS00626">
    <property type="entry name" value="RCC1_2"/>
    <property type="match status" value="2"/>
</dbReference>
<keyword evidence="3" id="KW-1133">Transmembrane helix</keyword>
<feature type="domain" description="GST C-terminal" evidence="5">
    <location>
        <begin position="1191"/>
        <end position="1338"/>
    </location>
</feature>
<dbReference type="InParanoid" id="F0YGB0"/>
<evidence type="ECO:0000256" key="3">
    <source>
        <dbReference type="SAM" id="Phobius"/>
    </source>
</evidence>
<dbReference type="InterPro" id="IPR048354">
    <property type="entry name" value="TOD1_MUCI70_glycTrfase_dom"/>
</dbReference>
<dbReference type="eggNOG" id="KOG1426">
    <property type="taxonomic scope" value="Eukaryota"/>
</dbReference>
<accession>F0YGB0</accession>
<protein>
    <recommendedName>
        <fullName evidence="8">GST N-terminal domain-containing protein</fullName>
    </recommendedName>
</protein>
<dbReference type="GeneID" id="20225649"/>
<dbReference type="Gene3D" id="2.130.10.30">
    <property type="entry name" value="Regulator of chromosome condensation 1/beta-lactamase-inhibitor protein II"/>
    <property type="match status" value="2"/>
</dbReference>
<feature type="repeat" description="RCC1" evidence="2">
    <location>
        <begin position="251"/>
        <end position="301"/>
    </location>
</feature>
<dbReference type="SUPFAM" id="SSF47616">
    <property type="entry name" value="GST C-terminal domain-like"/>
    <property type="match status" value="1"/>
</dbReference>
<dbReference type="InterPro" id="IPR010987">
    <property type="entry name" value="Glutathione-S-Trfase_C-like"/>
</dbReference>
<dbReference type="CDD" id="cd03039">
    <property type="entry name" value="GST_N_Sigma_like"/>
    <property type="match status" value="1"/>
</dbReference>
<organism evidence="7">
    <name type="scientific">Aureococcus anophagefferens</name>
    <name type="common">Harmful bloom alga</name>
    <dbReference type="NCBI Taxonomy" id="44056"/>
    <lineage>
        <taxon>Eukaryota</taxon>
        <taxon>Sar</taxon>
        <taxon>Stramenopiles</taxon>
        <taxon>Ochrophyta</taxon>
        <taxon>Pelagophyceae</taxon>
        <taxon>Pelagomonadales</taxon>
        <taxon>Pelagomonadaceae</taxon>
        <taxon>Aureococcus</taxon>
    </lineage>
</organism>
<dbReference type="InterPro" id="IPR036249">
    <property type="entry name" value="Thioredoxin-like_sf"/>
</dbReference>
<dbReference type="Pfam" id="PF04765">
    <property type="entry name" value="TOD1_MUCI70"/>
    <property type="match status" value="1"/>
</dbReference>
<dbReference type="PROSITE" id="PS50012">
    <property type="entry name" value="RCC1_3"/>
    <property type="match status" value="6"/>
</dbReference>
<evidence type="ECO:0000259" key="5">
    <source>
        <dbReference type="PROSITE" id="PS50405"/>
    </source>
</evidence>
<evidence type="ECO:0000313" key="6">
    <source>
        <dbReference type="EMBL" id="EGB05910.1"/>
    </source>
</evidence>
<dbReference type="InterPro" id="IPR009091">
    <property type="entry name" value="RCC1/BLIP-II"/>
</dbReference>
<dbReference type="KEGG" id="aaf:AURANDRAFT_66097"/>
<evidence type="ECO:0000259" key="4">
    <source>
        <dbReference type="PROSITE" id="PS50404"/>
    </source>
</evidence>
<dbReference type="Pfam" id="PF00892">
    <property type="entry name" value="EamA"/>
    <property type="match status" value="1"/>
</dbReference>
<dbReference type="Pfam" id="PF14497">
    <property type="entry name" value="GST_C_3"/>
    <property type="match status" value="1"/>
</dbReference>
<dbReference type="InterPro" id="IPR004045">
    <property type="entry name" value="Glutathione_S-Trfase_N"/>
</dbReference>
<feature type="transmembrane region" description="Helical" evidence="3">
    <location>
        <begin position="901"/>
        <end position="922"/>
    </location>
</feature>
<gene>
    <name evidence="6" type="ORF">AURANDRAFT_66097</name>
</gene>
<dbReference type="Gene3D" id="1.20.1050.10">
    <property type="match status" value="1"/>
</dbReference>